<comment type="caution">
    <text evidence="1">The sequence shown here is derived from an EMBL/GenBank/DDBJ whole genome shotgun (WGS) entry which is preliminary data.</text>
</comment>
<proteinExistence type="predicted"/>
<protein>
    <recommendedName>
        <fullName evidence="3">Tn3 transposase DDE domain-containing protein</fullName>
    </recommendedName>
</protein>
<evidence type="ECO:0008006" key="3">
    <source>
        <dbReference type="Google" id="ProtNLM"/>
    </source>
</evidence>
<dbReference type="EMBL" id="BAAARW010000002">
    <property type="protein sequence ID" value="GAA2400628.1"/>
    <property type="molecule type" value="Genomic_DNA"/>
</dbReference>
<dbReference type="RefSeq" id="WP_344586654.1">
    <property type="nucleotide sequence ID" value="NZ_BAAARW010000002.1"/>
</dbReference>
<dbReference type="Proteomes" id="UP001501231">
    <property type="component" value="Unassembled WGS sequence"/>
</dbReference>
<evidence type="ECO:0000313" key="2">
    <source>
        <dbReference type="Proteomes" id="UP001501231"/>
    </source>
</evidence>
<evidence type="ECO:0000313" key="1">
    <source>
        <dbReference type="EMBL" id="GAA2400628.1"/>
    </source>
</evidence>
<name>A0ABN3IDG2_9ACTN</name>
<sequence length="47" mass="5359">MLTEPQWANRLTDADRRALSPLFWSHANLYGTIFIDMDTHLDLGLAA</sequence>
<accession>A0ABN3IDG2</accession>
<keyword evidence="2" id="KW-1185">Reference proteome</keyword>
<organism evidence="1 2">
    <name type="scientific">Actinomadura vinacea</name>
    <dbReference type="NCBI Taxonomy" id="115336"/>
    <lineage>
        <taxon>Bacteria</taxon>
        <taxon>Bacillati</taxon>
        <taxon>Actinomycetota</taxon>
        <taxon>Actinomycetes</taxon>
        <taxon>Streptosporangiales</taxon>
        <taxon>Thermomonosporaceae</taxon>
        <taxon>Actinomadura</taxon>
    </lineage>
</organism>
<reference evidence="1 2" key="1">
    <citation type="journal article" date="2019" name="Int. J. Syst. Evol. Microbiol.">
        <title>The Global Catalogue of Microorganisms (GCM) 10K type strain sequencing project: providing services to taxonomists for standard genome sequencing and annotation.</title>
        <authorList>
            <consortium name="The Broad Institute Genomics Platform"/>
            <consortium name="The Broad Institute Genome Sequencing Center for Infectious Disease"/>
            <person name="Wu L."/>
            <person name="Ma J."/>
        </authorList>
    </citation>
    <scope>NUCLEOTIDE SEQUENCE [LARGE SCALE GENOMIC DNA]</scope>
    <source>
        <strain evidence="1 2">JCM 3325</strain>
    </source>
</reference>
<gene>
    <name evidence="1" type="ORF">GCM10010191_04770</name>
</gene>